<comment type="catalytic activity">
    <reaction evidence="12">
        <text>1D-myo-inositol hexakisphosphate + H2O = 1D-myo-inositol 1,2,4,5,6-pentakisphosphate + phosphate</text>
        <dbReference type="Rhea" id="RHEA:16989"/>
        <dbReference type="ChEBI" id="CHEBI:15377"/>
        <dbReference type="ChEBI" id="CHEBI:43474"/>
        <dbReference type="ChEBI" id="CHEBI:57798"/>
        <dbReference type="ChEBI" id="CHEBI:58130"/>
        <dbReference type="EC" id="3.1.3.62"/>
    </reaction>
    <physiologicalReaction direction="left-to-right" evidence="12">
        <dbReference type="Rhea" id="RHEA:16990"/>
    </physiologicalReaction>
</comment>
<evidence type="ECO:0000313" key="15">
    <source>
        <dbReference type="EMBL" id="MBO8475839.1"/>
    </source>
</evidence>
<evidence type="ECO:0000313" key="16">
    <source>
        <dbReference type="Proteomes" id="UP000823598"/>
    </source>
</evidence>
<dbReference type="GO" id="GO:0034417">
    <property type="term" value="F:bisphosphoglycerate 3-phosphatase activity"/>
    <property type="evidence" value="ECO:0007669"/>
    <property type="project" value="UniProtKB-EC"/>
</dbReference>
<proteinExistence type="inferred from homology"/>
<evidence type="ECO:0000256" key="14">
    <source>
        <dbReference type="SAM" id="SignalP"/>
    </source>
</evidence>
<dbReference type="InterPro" id="IPR000560">
    <property type="entry name" value="His_Pase_clade-2"/>
</dbReference>
<evidence type="ECO:0000256" key="4">
    <source>
        <dbReference type="ARBA" id="ARBA00013040"/>
    </source>
</evidence>
<dbReference type="PANTHER" id="PTHR20963:SF8">
    <property type="entry name" value="MULTIPLE INOSITOL POLYPHOSPHATE PHOSPHATASE 1"/>
    <property type="match status" value="1"/>
</dbReference>
<comment type="catalytic activity">
    <reaction evidence="11">
        <text>1D-myo-inositol 1,2,4,5,6-pentakisphosphate + H2O = 1D-myo-inositol 1,2,5,6-tetrakisphosphate + phosphate</text>
        <dbReference type="Rhea" id="RHEA:77115"/>
        <dbReference type="ChEBI" id="CHEBI:15377"/>
        <dbReference type="ChEBI" id="CHEBI:43474"/>
        <dbReference type="ChEBI" id="CHEBI:57798"/>
        <dbReference type="ChEBI" id="CHEBI:195535"/>
        <dbReference type="EC" id="3.1.3.62"/>
    </reaction>
    <physiologicalReaction direction="left-to-right" evidence="11">
        <dbReference type="Rhea" id="RHEA:77116"/>
    </physiologicalReaction>
</comment>
<evidence type="ECO:0000256" key="2">
    <source>
        <dbReference type="ARBA" id="ARBA00008422"/>
    </source>
</evidence>
<dbReference type="EC" id="3.1.3.62" evidence="4"/>
<dbReference type="GO" id="GO:0016020">
    <property type="term" value="C:membrane"/>
    <property type="evidence" value="ECO:0007669"/>
    <property type="project" value="UniProtKB-SubCell"/>
</dbReference>
<comment type="similarity">
    <text evidence="2">Belongs to the histidine acid phosphatase family. MINPP1 subfamily.</text>
</comment>
<dbReference type="EC" id="3.1.3.80" evidence="3"/>
<evidence type="ECO:0000256" key="5">
    <source>
        <dbReference type="ARBA" id="ARBA00018097"/>
    </source>
</evidence>
<keyword evidence="8" id="KW-0472">Membrane</keyword>
<name>A0A9D9IPY8_9BACT</name>
<dbReference type="Proteomes" id="UP000823598">
    <property type="component" value="Unassembled WGS sequence"/>
</dbReference>
<dbReference type="EMBL" id="JADIMC010000032">
    <property type="protein sequence ID" value="MBO8475839.1"/>
    <property type="molecule type" value="Genomic_DNA"/>
</dbReference>
<feature type="signal peptide" evidence="14">
    <location>
        <begin position="1"/>
        <end position="21"/>
    </location>
</feature>
<reference evidence="15" key="1">
    <citation type="submission" date="2020-10" db="EMBL/GenBank/DDBJ databases">
        <authorList>
            <person name="Gilroy R."/>
        </authorList>
    </citation>
    <scope>NUCLEOTIDE SEQUENCE</scope>
    <source>
        <strain evidence="15">6919</strain>
    </source>
</reference>
<comment type="subcellular location">
    <subcellularLocation>
        <location evidence="1">Membrane</location>
    </subcellularLocation>
</comment>
<evidence type="ECO:0000256" key="12">
    <source>
        <dbReference type="ARBA" id="ARBA00043691"/>
    </source>
</evidence>
<accession>A0A9D9IPY8</accession>
<dbReference type="SUPFAM" id="SSF53254">
    <property type="entry name" value="Phosphoglycerate mutase-like"/>
    <property type="match status" value="1"/>
</dbReference>
<reference evidence="15" key="2">
    <citation type="journal article" date="2021" name="PeerJ">
        <title>Extensive microbial diversity within the chicken gut microbiome revealed by metagenomics and culture.</title>
        <authorList>
            <person name="Gilroy R."/>
            <person name="Ravi A."/>
            <person name="Getino M."/>
            <person name="Pursley I."/>
            <person name="Horton D.L."/>
            <person name="Alikhan N.F."/>
            <person name="Baker D."/>
            <person name="Gharbi K."/>
            <person name="Hall N."/>
            <person name="Watson M."/>
            <person name="Adriaenssens E.M."/>
            <person name="Foster-Nyarko E."/>
            <person name="Jarju S."/>
            <person name="Secka A."/>
            <person name="Antonio M."/>
            <person name="Oren A."/>
            <person name="Chaudhuri R.R."/>
            <person name="La Ragione R."/>
            <person name="Hildebrand F."/>
            <person name="Pallen M.J."/>
        </authorList>
    </citation>
    <scope>NUCLEOTIDE SEQUENCE</scope>
    <source>
        <strain evidence="15">6919</strain>
    </source>
</reference>
<dbReference type="PANTHER" id="PTHR20963">
    <property type="entry name" value="MULTIPLE INOSITOL POLYPHOSPHATE PHOSPHATASE-RELATED"/>
    <property type="match status" value="1"/>
</dbReference>
<dbReference type="InterPro" id="IPR029033">
    <property type="entry name" value="His_PPase_superfam"/>
</dbReference>
<comment type="catalytic activity">
    <reaction evidence="13">
        <text>(2R)-2,3-bisphosphoglycerate + H2O = (2R)-2-phosphoglycerate + phosphate</text>
        <dbReference type="Rhea" id="RHEA:27381"/>
        <dbReference type="ChEBI" id="CHEBI:15377"/>
        <dbReference type="ChEBI" id="CHEBI:43474"/>
        <dbReference type="ChEBI" id="CHEBI:58248"/>
        <dbReference type="ChEBI" id="CHEBI:58289"/>
        <dbReference type="EC" id="3.1.3.80"/>
    </reaction>
    <physiologicalReaction direction="left-to-right" evidence="13">
        <dbReference type="Rhea" id="RHEA:27382"/>
    </physiologicalReaction>
</comment>
<dbReference type="Pfam" id="PF00328">
    <property type="entry name" value="His_Phos_2"/>
    <property type="match status" value="1"/>
</dbReference>
<organism evidence="15 16">
    <name type="scientific">Candidatus Limisoma faecipullorum</name>
    <dbReference type="NCBI Taxonomy" id="2840854"/>
    <lineage>
        <taxon>Bacteria</taxon>
        <taxon>Pseudomonadati</taxon>
        <taxon>Bacteroidota</taxon>
        <taxon>Bacteroidia</taxon>
        <taxon>Bacteroidales</taxon>
        <taxon>Candidatus Limisoma</taxon>
    </lineage>
</organism>
<evidence type="ECO:0000256" key="9">
    <source>
        <dbReference type="ARBA" id="ARBA00031642"/>
    </source>
</evidence>
<evidence type="ECO:0000256" key="11">
    <source>
        <dbReference type="ARBA" id="ARBA00043671"/>
    </source>
</evidence>
<evidence type="ECO:0000256" key="3">
    <source>
        <dbReference type="ARBA" id="ARBA00012976"/>
    </source>
</evidence>
<evidence type="ECO:0000256" key="10">
    <source>
        <dbReference type="ARBA" id="ARBA00043668"/>
    </source>
</evidence>
<sequence length="426" mass="48584">MRLKKITLGFIIAAAALPTAAQTTREEMFADICKTAGVYYAYPAPEKLDYTAAPKGYKPFYISHFGRHGSRYLIGENEYTDPIEKLAAAERAGKLSDKGKDALARLREIYKEAEGRSEDLSPLGVRQHRGVAERMYGAFPEAFANDKTISARSSIIMRCAMSMVAFGDRLKELNPTLKISYESSQKYMPYLTGRTEESNKYTGSKGPWRVEYNKFRKAHTNSGRFASALFNDQEYVEKHVDTDELMWEFYWVASDLQNMETSISLYDLFTKDELFDLWQCFNMQFYYGNANSAPGNGVVMNSYKPLLRDIVERADEAINDPSIAATLRFAHDSNIVPLTALMRINDCAVATDEPDSLYRHWTDFKVSPMCANLQIVFFNKKGGTADDVLVKFILNEHEAKIPVTTDSYPYYRWSDVKAYYKKILDE</sequence>
<dbReference type="Gene3D" id="3.40.50.1240">
    <property type="entry name" value="Phosphoglycerate mutase-like"/>
    <property type="match status" value="1"/>
</dbReference>
<gene>
    <name evidence="15" type="ORF">IAB88_02465</name>
</gene>
<keyword evidence="7" id="KW-0378">Hydrolase</keyword>
<evidence type="ECO:0000256" key="13">
    <source>
        <dbReference type="ARBA" id="ARBA00043832"/>
    </source>
</evidence>
<comment type="catalytic activity">
    <reaction evidence="10">
        <text>1D-myo-inositol 1,2,5,6-tetrakisphosphate + H2O = 1D-myo-inositol 1,2,6-trisphosphate + phosphate</text>
        <dbReference type="Rhea" id="RHEA:77119"/>
        <dbReference type="ChEBI" id="CHEBI:15377"/>
        <dbReference type="ChEBI" id="CHEBI:43474"/>
        <dbReference type="ChEBI" id="CHEBI:195535"/>
        <dbReference type="ChEBI" id="CHEBI:195537"/>
        <dbReference type="EC" id="3.1.3.62"/>
    </reaction>
    <physiologicalReaction direction="left-to-right" evidence="10">
        <dbReference type="Rhea" id="RHEA:77120"/>
    </physiologicalReaction>
</comment>
<evidence type="ECO:0000256" key="1">
    <source>
        <dbReference type="ARBA" id="ARBA00004370"/>
    </source>
</evidence>
<keyword evidence="6 14" id="KW-0732">Signal</keyword>
<comment type="caution">
    <text evidence="15">The sequence shown here is derived from an EMBL/GenBank/DDBJ whole genome shotgun (WGS) entry which is preliminary data.</text>
</comment>
<dbReference type="AlphaFoldDB" id="A0A9D9IPY8"/>
<evidence type="ECO:0000256" key="8">
    <source>
        <dbReference type="ARBA" id="ARBA00023136"/>
    </source>
</evidence>
<feature type="chain" id="PRO_5038386066" description="Multiple inositol polyphosphate phosphatase 1" evidence="14">
    <location>
        <begin position="22"/>
        <end position="426"/>
    </location>
</feature>
<protein>
    <recommendedName>
        <fullName evidence="5">Multiple inositol polyphosphate phosphatase 1</fullName>
        <ecNumber evidence="4">3.1.3.62</ecNumber>
        <ecNumber evidence="3">3.1.3.80</ecNumber>
    </recommendedName>
    <alternativeName>
        <fullName evidence="9">2,3-bisphosphoglycerate 3-phosphatase</fullName>
    </alternativeName>
</protein>
<evidence type="ECO:0000256" key="7">
    <source>
        <dbReference type="ARBA" id="ARBA00022801"/>
    </source>
</evidence>
<evidence type="ECO:0000256" key="6">
    <source>
        <dbReference type="ARBA" id="ARBA00022729"/>
    </source>
</evidence>